<comment type="caution">
    <text evidence="6">The sequence shown here is derived from an EMBL/GenBank/DDBJ whole genome shotgun (WGS) entry which is preliminary data.</text>
</comment>
<dbReference type="InterPro" id="IPR027417">
    <property type="entry name" value="P-loop_NTPase"/>
</dbReference>
<dbReference type="Gene3D" id="1.10.287.510">
    <property type="entry name" value="Helix hairpin bin"/>
    <property type="match status" value="1"/>
</dbReference>
<dbReference type="InterPro" id="IPR041685">
    <property type="entry name" value="AAA_GajA/Old/RecF-like"/>
</dbReference>
<dbReference type="GO" id="GO:0006302">
    <property type="term" value="P:double-strand break repair"/>
    <property type="evidence" value="ECO:0007669"/>
    <property type="project" value="InterPro"/>
</dbReference>
<dbReference type="PANTHER" id="PTHR32114">
    <property type="entry name" value="ABC TRANSPORTER ABCH.3"/>
    <property type="match status" value="1"/>
</dbReference>
<name>A0A437S790_9FIRM</name>
<evidence type="ECO:0000256" key="2">
    <source>
        <dbReference type="ARBA" id="ARBA00011322"/>
    </source>
</evidence>
<dbReference type="AlphaFoldDB" id="A0A437S790"/>
<feature type="domain" description="Endonuclease GajA/Old nuclease/RecF-like AAA" evidence="5">
    <location>
        <begin position="4"/>
        <end position="336"/>
    </location>
</feature>
<dbReference type="RefSeq" id="WP_127724245.1">
    <property type="nucleotide sequence ID" value="NZ_RLIH01000005.1"/>
</dbReference>
<dbReference type="PANTHER" id="PTHR32114:SF2">
    <property type="entry name" value="ABC TRANSPORTER ABCH.3"/>
    <property type="match status" value="1"/>
</dbReference>
<accession>A0A437S790</accession>
<dbReference type="CDD" id="cd21965">
    <property type="entry name" value="Zn-C2H2_CALCOCO1_TAX1BP1_like"/>
    <property type="match status" value="1"/>
</dbReference>
<organism evidence="6 7">
    <name type="scientific">Anaerosphaera multitolerans</name>
    <dbReference type="NCBI Taxonomy" id="2487351"/>
    <lineage>
        <taxon>Bacteria</taxon>
        <taxon>Bacillati</taxon>
        <taxon>Bacillota</taxon>
        <taxon>Tissierellia</taxon>
        <taxon>Tissierellales</taxon>
        <taxon>Peptoniphilaceae</taxon>
        <taxon>Anaerosphaera</taxon>
    </lineage>
</organism>
<gene>
    <name evidence="6" type="ORF">EF514_04555</name>
</gene>
<dbReference type="SUPFAM" id="SSF75712">
    <property type="entry name" value="Rad50 coiled-coil Zn hook"/>
    <property type="match status" value="1"/>
</dbReference>
<reference evidence="6 7" key="1">
    <citation type="submission" date="2018-11" db="EMBL/GenBank/DDBJ databases">
        <title>Genome sequencing and assembly of Anaerosphaera sp. nov., GS7-6-2.</title>
        <authorList>
            <person name="Rettenmaier R."/>
            <person name="Liebl W."/>
            <person name="Zverlov V."/>
        </authorList>
    </citation>
    <scope>NUCLEOTIDE SEQUENCE [LARGE SCALE GENOMIC DNA]</scope>
    <source>
        <strain evidence="6 7">GS7-6-2</strain>
    </source>
</reference>
<sequence length="556" mass="65089">MKIKLLKLKLQNFKGIKDLEIDFKDDVTNIFGANATGKTTIFDAYSWLLFNKDSLNNTNFNIKTIDKNGETIRNIEHIVEGTFLFNNKEMTFRKEYKEDWGTKRGSSEETFRGNTTDHFVNGAPKGATEYKKIISSVVDEETFKLISNPRHFSVDLDKKKRREILLAISDEVLDEEIIKVNKDIKNLDLENYTIEELQAMNKATYKKADKEIKELPVRIDELYKSIKDIDFETLEFNNIPSIEQIDKEISLGDNTGALKAINEKMSELITEQIELKNEIDEKNRNNRASVEAKNREIEEKRNELQRGIGTLKKDIEFRESQITEYKESVKRLATEYEDIANQYYEGSDICPICNQKLPAEMKKEALEKYNTEKSNKLEKIVIKANKLKDEIENFEEGKKLLQSNLERYELDLTDLERIDKIEYRSVPYPERVGEIDEEIADLKERRKNAESSKNNDELLEKKSKLQTELDEINSKLAYKEVNENAEKKIKEYETRQKELAKIILEAEKILNLCDEYIKIKSELISTEINKKFNFVEFKLFEKQVNGGINEVYVMRQ</sequence>
<feature type="coiled-coil region" evidence="4">
    <location>
        <begin position="258"/>
        <end position="342"/>
    </location>
</feature>
<feature type="coiled-coil region" evidence="4">
    <location>
        <begin position="370"/>
        <end position="502"/>
    </location>
</feature>
<dbReference type="EMBL" id="RLIH01000005">
    <property type="protein sequence ID" value="RVU54862.1"/>
    <property type="molecule type" value="Genomic_DNA"/>
</dbReference>
<proteinExistence type="inferred from homology"/>
<dbReference type="Gene3D" id="3.40.50.300">
    <property type="entry name" value="P-loop containing nucleotide triphosphate hydrolases"/>
    <property type="match status" value="1"/>
</dbReference>
<evidence type="ECO:0000256" key="4">
    <source>
        <dbReference type="SAM" id="Coils"/>
    </source>
</evidence>
<dbReference type="Proteomes" id="UP000288812">
    <property type="component" value="Unassembled WGS sequence"/>
</dbReference>
<comment type="subunit">
    <text evidence="2">Heterodimer of SbcC and SbcD.</text>
</comment>
<dbReference type="OrthoDB" id="1698838at2"/>
<evidence type="ECO:0000259" key="5">
    <source>
        <dbReference type="Pfam" id="PF13175"/>
    </source>
</evidence>
<comment type="similarity">
    <text evidence="1">Belongs to the SMC family. SbcC subfamily.</text>
</comment>
<dbReference type="Pfam" id="PF13175">
    <property type="entry name" value="AAA_15"/>
    <property type="match status" value="1"/>
</dbReference>
<evidence type="ECO:0000313" key="6">
    <source>
        <dbReference type="EMBL" id="RVU54862.1"/>
    </source>
</evidence>
<evidence type="ECO:0000256" key="1">
    <source>
        <dbReference type="ARBA" id="ARBA00006930"/>
    </source>
</evidence>
<evidence type="ECO:0000256" key="3">
    <source>
        <dbReference type="ARBA" id="ARBA00013368"/>
    </source>
</evidence>
<dbReference type="SUPFAM" id="SSF52540">
    <property type="entry name" value="P-loop containing nucleoside triphosphate hydrolases"/>
    <property type="match status" value="1"/>
</dbReference>
<dbReference type="GO" id="GO:0016887">
    <property type="term" value="F:ATP hydrolysis activity"/>
    <property type="evidence" value="ECO:0007669"/>
    <property type="project" value="InterPro"/>
</dbReference>
<keyword evidence="7" id="KW-1185">Reference proteome</keyword>
<keyword evidence="4" id="KW-0175">Coiled coil</keyword>
<protein>
    <recommendedName>
        <fullName evidence="3">Nuclease SbcCD subunit C</fullName>
    </recommendedName>
</protein>
<evidence type="ECO:0000313" key="7">
    <source>
        <dbReference type="Proteomes" id="UP000288812"/>
    </source>
</evidence>